<sequence>MGTPTSIIGDSWGYDYSAVQLNSSSEEVIGWSNISDNLNVFMGPRIKTADPFTKGSSKQQVIHAMGAPTSVIRDSWGYGFSTVQFDLNGKVTSWSNIDKNL</sequence>
<protein>
    <submittedName>
        <fullName evidence="1">Uncharacterized protein</fullName>
    </submittedName>
</protein>
<proteinExistence type="predicted"/>
<gene>
    <name evidence="1" type="ORF">QOZ95_005496</name>
</gene>
<organism evidence="1 2">
    <name type="scientific">Paenibacillus brasilensis</name>
    <dbReference type="NCBI Taxonomy" id="128574"/>
    <lineage>
        <taxon>Bacteria</taxon>
        <taxon>Bacillati</taxon>
        <taxon>Bacillota</taxon>
        <taxon>Bacilli</taxon>
        <taxon>Bacillales</taxon>
        <taxon>Paenibacillaceae</taxon>
        <taxon>Paenibacillus</taxon>
    </lineage>
</organism>
<dbReference type="EMBL" id="JAUSWA010000066">
    <property type="protein sequence ID" value="MDQ0497277.1"/>
    <property type="molecule type" value="Genomic_DNA"/>
</dbReference>
<evidence type="ECO:0000313" key="1">
    <source>
        <dbReference type="EMBL" id="MDQ0497277.1"/>
    </source>
</evidence>
<reference evidence="1 2" key="1">
    <citation type="submission" date="2023-07" db="EMBL/GenBank/DDBJ databases">
        <title>Genomic Encyclopedia of Type Strains, Phase IV (KMG-IV): sequencing the most valuable type-strain genomes for metagenomic binning, comparative biology and taxonomic classification.</title>
        <authorList>
            <person name="Goeker M."/>
        </authorList>
    </citation>
    <scope>NUCLEOTIDE SEQUENCE [LARGE SCALE GENOMIC DNA]</scope>
    <source>
        <strain evidence="1 2">DSM 14914</strain>
    </source>
</reference>
<comment type="caution">
    <text evidence="1">The sequence shown here is derived from an EMBL/GenBank/DDBJ whole genome shotgun (WGS) entry which is preliminary data.</text>
</comment>
<dbReference type="Proteomes" id="UP001242811">
    <property type="component" value="Unassembled WGS sequence"/>
</dbReference>
<accession>A0ABU0L7K3</accession>
<keyword evidence="2" id="KW-1185">Reference proteome</keyword>
<evidence type="ECO:0000313" key="2">
    <source>
        <dbReference type="Proteomes" id="UP001242811"/>
    </source>
</evidence>
<dbReference type="RefSeq" id="WP_152379530.1">
    <property type="nucleotide sequence ID" value="NZ_CP045298.1"/>
</dbReference>
<name>A0ABU0L7K3_9BACL</name>